<keyword evidence="6" id="KW-1185">Reference proteome</keyword>
<protein>
    <recommendedName>
        <fullName evidence="4">Lipocalin/cytosolic fatty-acid binding domain-containing protein</fullName>
    </recommendedName>
</protein>
<evidence type="ECO:0000313" key="5">
    <source>
        <dbReference type="Ensembl" id="ENSANIP00000000336.1"/>
    </source>
</evidence>
<dbReference type="PANTHER" id="PTHR11430">
    <property type="entry name" value="LIPOCALIN"/>
    <property type="match status" value="1"/>
</dbReference>
<feature type="signal peptide" evidence="3">
    <location>
        <begin position="1"/>
        <end position="20"/>
    </location>
</feature>
<dbReference type="PRINTS" id="PR01254">
    <property type="entry name" value="PGNDSYNTHASE"/>
</dbReference>
<sequence>MRTMRLSLGLALLCLLRAEAEDLGAIAGKWYIIALASDSEGYLQKKDELKMAMASITVLREGDLKISFAIPTLEGCKKRESIYKETGVPGEYYSSGESGEPTRVVDTDGKTYAVIFVSRVKNGKTLHMLRLYSRTQQVSPKITALFKKLAREKNFTDEMITMLPSQEECSLEEA</sequence>
<dbReference type="PROSITE" id="PS00213">
    <property type="entry name" value="LIPOCALIN"/>
    <property type="match status" value="1"/>
</dbReference>
<dbReference type="PANTHER" id="PTHR11430:SF77">
    <property type="entry name" value="LIPOCALIN-LIKE 1 PROTEIN"/>
    <property type="match status" value="1"/>
</dbReference>
<comment type="similarity">
    <text evidence="1 2">Belongs to the calycin superfamily. Lipocalin family.</text>
</comment>
<evidence type="ECO:0000256" key="1">
    <source>
        <dbReference type="ARBA" id="ARBA00006889"/>
    </source>
</evidence>
<name>A0A8B9LZ38_9AVES</name>
<evidence type="ECO:0000313" key="6">
    <source>
        <dbReference type="Proteomes" id="UP000694541"/>
    </source>
</evidence>
<dbReference type="InterPro" id="IPR012674">
    <property type="entry name" value="Calycin"/>
</dbReference>
<proteinExistence type="inferred from homology"/>
<dbReference type="Ensembl" id="ENSANIT00000000343.1">
    <property type="protein sequence ID" value="ENSANIP00000000336.1"/>
    <property type="gene ID" value="ENSANIG00000000240.1"/>
</dbReference>
<keyword evidence="3" id="KW-0732">Signal</keyword>
<dbReference type="Gene3D" id="2.40.128.20">
    <property type="match status" value="1"/>
</dbReference>
<reference evidence="5" key="1">
    <citation type="submission" date="2025-08" db="UniProtKB">
        <authorList>
            <consortium name="Ensembl"/>
        </authorList>
    </citation>
    <scope>IDENTIFICATION</scope>
</reference>
<accession>A0A8B9LZ38</accession>
<dbReference type="GO" id="GO:0036094">
    <property type="term" value="F:small molecule binding"/>
    <property type="evidence" value="ECO:0007669"/>
    <property type="project" value="InterPro"/>
</dbReference>
<evidence type="ECO:0000259" key="4">
    <source>
        <dbReference type="Pfam" id="PF00061"/>
    </source>
</evidence>
<reference evidence="5" key="2">
    <citation type="submission" date="2025-09" db="UniProtKB">
        <authorList>
            <consortium name="Ensembl"/>
        </authorList>
    </citation>
    <scope>IDENTIFICATION</scope>
</reference>
<dbReference type="Proteomes" id="UP000694541">
    <property type="component" value="Unplaced"/>
</dbReference>
<organism evidence="5 6">
    <name type="scientific">Accipiter nisus</name>
    <name type="common">Eurasian sparrowhawk</name>
    <dbReference type="NCBI Taxonomy" id="211598"/>
    <lineage>
        <taxon>Eukaryota</taxon>
        <taxon>Metazoa</taxon>
        <taxon>Chordata</taxon>
        <taxon>Craniata</taxon>
        <taxon>Vertebrata</taxon>
        <taxon>Euteleostomi</taxon>
        <taxon>Archelosauria</taxon>
        <taxon>Archosauria</taxon>
        <taxon>Dinosauria</taxon>
        <taxon>Saurischia</taxon>
        <taxon>Theropoda</taxon>
        <taxon>Coelurosauria</taxon>
        <taxon>Aves</taxon>
        <taxon>Neognathae</taxon>
        <taxon>Neoaves</taxon>
        <taxon>Telluraves</taxon>
        <taxon>Accipitrimorphae</taxon>
        <taxon>Accipitriformes</taxon>
        <taxon>Accipitridae</taxon>
        <taxon>Accipitrinae</taxon>
        <taxon>Accipiter</taxon>
    </lineage>
</organism>
<dbReference type="Pfam" id="PF00061">
    <property type="entry name" value="Lipocalin"/>
    <property type="match status" value="1"/>
</dbReference>
<dbReference type="InterPro" id="IPR022272">
    <property type="entry name" value="Lipocalin_CS"/>
</dbReference>
<dbReference type="AlphaFoldDB" id="A0A8B9LZ38"/>
<dbReference type="PRINTS" id="PR00179">
    <property type="entry name" value="LIPOCALIN"/>
</dbReference>
<dbReference type="SUPFAM" id="SSF50814">
    <property type="entry name" value="Lipocalins"/>
    <property type="match status" value="1"/>
</dbReference>
<evidence type="ECO:0000256" key="3">
    <source>
        <dbReference type="SAM" id="SignalP"/>
    </source>
</evidence>
<feature type="chain" id="PRO_5034434552" description="Lipocalin/cytosolic fatty-acid binding domain-containing protein" evidence="3">
    <location>
        <begin position="21"/>
        <end position="174"/>
    </location>
</feature>
<dbReference type="InterPro" id="IPR000566">
    <property type="entry name" value="Lipocln_cytosolic_FA-bd_dom"/>
</dbReference>
<feature type="domain" description="Lipocalin/cytosolic fatty-acid binding" evidence="4">
    <location>
        <begin position="27"/>
        <end position="164"/>
    </location>
</feature>
<dbReference type="InterPro" id="IPR002345">
    <property type="entry name" value="Lipocalin"/>
</dbReference>
<evidence type="ECO:0000256" key="2">
    <source>
        <dbReference type="RuleBase" id="RU003695"/>
    </source>
</evidence>